<evidence type="ECO:0000256" key="3">
    <source>
        <dbReference type="ARBA" id="ARBA00008012"/>
    </source>
</evidence>
<accession>A0A378PYJ8</accession>
<dbReference type="SUPFAM" id="SSF51569">
    <property type="entry name" value="Aldolase"/>
    <property type="match status" value="1"/>
</dbReference>
<dbReference type="Proteomes" id="UP000254133">
    <property type="component" value="Unassembled WGS sequence"/>
</dbReference>
<name>A0A378PYJ8_MORBO</name>
<dbReference type="GO" id="GO:0005829">
    <property type="term" value="C:cytosol"/>
    <property type="evidence" value="ECO:0007669"/>
    <property type="project" value="TreeGrafter"/>
</dbReference>
<dbReference type="Gene3D" id="3.20.20.70">
    <property type="entry name" value="Aldolase class I"/>
    <property type="match status" value="1"/>
</dbReference>
<gene>
    <name evidence="9" type="primary">talA</name>
    <name evidence="9" type="ORF">NCTC9426_02225</name>
</gene>
<evidence type="ECO:0000256" key="2">
    <source>
        <dbReference type="ARBA" id="ARBA00004857"/>
    </source>
</evidence>
<reference evidence="9 10" key="1">
    <citation type="submission" date="2018-06" db="EMBL/GenBank/DDBJ databases">
        <authorList>
            <consortium name="Pathogen Informatics"/>
            <person name="Doyle S."/>
        </authorList>
    </citation>
    <scope>NUCLEOTIDE SEQUENCE [LARGE SCALE GENOMIC DNA]</scope>
    <source>
        <strain evidence="9 10">NCTC9426</strain>
    </source>
</reference>
<organism evidence="9 10">
    <name type="scientific">Moraxella bovis</name>
    <dbReference type="NCBI Taxonomy" id="476"/>
    <lineage>
        <taxon>Bacteria</taxon>
        <taxon>Pseudomonadati</taxon>
        <taxon>Pseudomonadota</taxon>
        <taxon>Gammaproteobacteria</taxon>
        <taxon>Moraxellales</taxon>
        <taxon>Moraxellaceae</taxon>
        <taxon>Moraxella</taxon>
    </lineage>
</organism>
<dbReference type="PROSITE" id="PS01054">
    <property type="entry name" value="TRANSALDOLASE_1"/>
    <property type="match status" value="1"/>
</dbReference>
<dbReference type="Pfam" id="PF00923">
    <property type="entry name" value="TAL_FSA"/>
    <property type="match status" value="1"/>
</dbReference>
<proteinExistence type="inferred from homology"/>
<keyword evidence="5 9" id="KW-0808">Transferase</keyword>
<dbReference type="InterPro" id="IPR018225">
    <property type="entry name" value="Transaldolase_AS"/>
</dbReference>
<evidence type="ECO:0000256" key="1">
    <source>
        <dbReference type="ARBA" id="ARBA00003518"/>
    </source>
</evidence>
<dbReference type="GO" id="GO:0006098">
    <property type="term" value="P:pentose-phosphate shunt"/>
    <property type="evidence" value="ECO:0007669"/>
    <property type="project" value="UniProtKB-UniPathway"/>
</dbReference>
<evidence type="ECO:0000256" key="6">
    <source>
        <dbReference type="ARBA" id="ARBA00023126"/>
    </source>
</evidence>
<comment type="catalytic activity">
    <reaction evidence="8">
        <text>D-sedoheptulose 7-phosphate + D-glyceraldehyde 3-phosphate = D-erythrose 4-phosphate + beta-D-fructose 6-phosphate</text>
        <dbReference type="Rhea" id="RHEA:17053"/>
        <dbReference type="ChEBI" id="CHEBI:16897"/>
        <dbReference type="ChEBI" id="CHEBI:57483"/>
        <dbReference type="ChEBI" id="CHEBI:57634"/>
        <dbReference type="ChEBI" id="CHEBI:59776"/>
        <dbReference type="EC" id="2.2.1.2"/>
    </reaction>
</comment>
<comment type="function">
    <text evidence="1">Transaldolase is important for the balance of metabolites in the pentose-phosphate pathway.</text>
</comment>
<comment type="pathway">
    <text evidence="2">Carbohydrate degradation; pentose phosphate pathway; D-glyceraldehyde 3-phosphate and beta-D-fructose 6-phosphate from D-ribose 5-phosphate and D-xylulose 5-phosphate (non-oxidative stage): step 2/3.</text>
</comment>
<evidence type="ECO:0000256" key="8">
    <source>
        <dbReference type="ARBA" id="ARBA00048810"/>
    </source>
</evidence>
<comment type="similarity">
    <text evidence="3">Belongs to the transaldolase family. Type 1 subfamily.</text>
</comment>
<keyword evidence="7" id="KW-0704">Schiff base</keyword>
<evidence type="ECO:0000313" key="10">
    <source>
        <dbReference type="Proteomes" id="UP000254133"/>
    </source>
</evidence>
<evidence type="ECO:0000256" key="7">
    <source>
        <dbReference type="ARBA" id="ARBA00023270"/>
    </source>
</evidence>
<dbReference type="GO" id="GO:0005975">
    <property type="term" value="P:carbohydrate metabolic process"/>
    <property type="evidence" value="ECO:0007669"/>
    <property type="project" value="InterPro"/>
</dbReference>
<dbReference type="CDD" id="cd00957">
    <property type="entry name" value="Transaldolase_TalAB"/>
    <property type="match status" value="1"/>
</dbReference>
<dbReference type="InterPro" id="IPR001585">
    <property type="entry name" value="TAL/FSA"/>
</dbReference>
<dbReference type="PANTHER" id="PTHR10683:SF18">
    <property type="entry name" value="TRANSALDOLASE"/>
    <property type="match status" value="1"/>
</dbReference>
<dbReference type="EMBL" id="UGPZ01000003">
    <property type="protein sequence ID" value="STY93495.1"/>
    <property type="molecule type" value="Genomic_DNA"/>
</dbReference>
<evidence type="ECO:0000313" key="9">
    <source>
        <dbReference type="EMBL" id="STY93495.1"/>
    </source>
</evidence>
<dbReference type="EC" id="2.2.1.2" evidence="4"/>
<keyword evidence="6" id="KW-0570">Pentose shunt</keyword>
<dbReference type="InterPro" id="IPR004730">
    <property type="entry name" value="Transaldolase_1"/>
</dbReference>
<dbReference type="AlphaFoldDB" id="A0A378PYJ8"/>
<evidence type="ECO:0000256" key="4">
    <source>
        <dbReference type="ARBA" id="ARBA00013151"/>
    </source>
</evidence>
<dbReference type="InterPro" id="IPR013785">
    <property type="entry name" value="Aldolase_TIM"/>
</dbReference>
<dbReference type="GO" id="GO:0004801">
    <property type="term" value="F:transaldolase activity"/>
    <property type="evidence" value="ECO:0007669"/>
    <property type="project" value="UniProtKB-EC"/>
</dbReference>
<dbReference type="PANTHER" id="PTHR10683">
    <property type="entry name" value="TRANSALDOLASE"/>
    <property type="match status" value="1"/>
</dbReference>
<evidence type="ECO:0000256" key="5">
    <source>
        <dbReference type="ARBA" id="ARBA00022679"/>
    </source>
</evidence>
<sequence>MTMNALTALAKHTTIVADTGDLTAIARLRPRDATTNPSLVTSALLSGEHDELIRQIKGLGLSDDDTIDRLTAELGKRILSHIDGRVSTEVDARHSFDTDKTLQNALAFIELYDKLGVDTSRILIKIAATWQGIKSAEILEKQGIHCNLTLLFTDTQARACADAGVKLISPFVGRLTDWQKAHENHQSIDINDDLGVNSVKNIYEFYKSHGYATEIMGASFRSTAQILALAGCDLLTISPALLDELASMETDVARQLNPSQTVLERPTPSDEQGFKNLQDHTPVNELLLKGIDGFVKARADLQKQLLEK</sequence>
<dbReference type="UniPathway" id="UPA00115">
    <property type="reaction ID" value="UER00414"/>
</dbReference>
<protein>
    <recommendedName>
        <fullName evidence="4">transaldolase</fullName>
        <ecNumber evidence="4">2.2.1.2</ecNumber>
    </recommendedName>
</protein>